<evidence type="ECO:0000313" key="1">
    <source>
        <dbReference type="EMBL" id="KKK54157.1"/>
    </source>
</evidence>
<gene>
    <name evidence="1" type="ORF">LCGC14_3087560</name>
</gene>
<dbReference type="EMBL" id="LAZR01066139">
    <property type="protein sequence ID" value="KKK54157.1"/>
    <property type="molecule type" value="Genomic_DNA"/>
</dbReference>
<name>A0A0F8WBD2_9ZZZZ</name>
<protein>
    <submittedName>
        <fullName evidence="1">Uncharacterized protein</fullName>
    </submittedName>
</protein>
<sequence>MTDLSRDEIESHSSALTNIRIANLMRMVSIAEMEANNAIPPSIQHAVSYHNALLTLFFETSEAYDTGVNKTLGLEIERCVKLGEGMSFIMKSDPTITQQHIELSLLNSKKLRYLMHRGLQNLKYFFRFGKHDPKGIKEILSLFEGSGKKAIDNKKPEEIENEKK</sequence>
<comment type="caution">
    <text evidence="1">The sequence shown here is derived from an EMBL/GenBank/DDBJ whole genome shotgun (WGS) entry which is preliminary data.</text>
</comment>
<dbReference type="AlphaFoldDB" id="A0A0F8WBD2"/>
<organism evidence="1">
    <name type="scientific">marine sediment metagenome</name>
    <dbReference type="NCBI Taxonomy" id="412755"/>
    <lineage>
        <taxon>unclassified sequences</taxon>
        <taxon>metagenomes</taxon>
        <taxon>ecological metagenomes</taxon>
    </lineage>
</organism>
<accession>A0A0F8WBD2</accession>
<proteinExistence type="predicted"/>
<reference evidence="1" key="1">
    <citation type="journal article" date="2015" name="Nature">
        <title>Complex archaea that bridge the gap between prokaryotes and eukaryotes.</title>
        <authorList>
            <person name="Spang A."/>
            <person name="Saw J.H."/>
            <person name="Jorgensen S.L."/>
            <person name="Zaremba-Niedzwiedzka K."/>
            <person name="Martijn J."/>
            <person name="Lind A.E."/>
            <person name="van Eijk R."/>
            <person name="Schleper C."/>
            <person name="Guy L."/>
            <person name="Ettema T.J."/>
        </authorList>
    </citation>
    <scope>NUCLEOTIDE SEQUENCE</scope>
</reference>